<dbReference type="Proteomes" id="UP000319255">
    <property type="component" value="Unassembled WGS sequence"/>
</dbReference>
<dbReference type="GO" id="GO:0006950">
    <property type="term" value="P:response to stress"/>
    <property type="evidence" value="ECO:0007669"/>
    <property type="project" value="TreeGrafter"/>
</dbReference>
<dbReference type="PRINTS" id="PR00598">
    <property type="entry name" value="HTHMARR"/>
</dbReference>
<accession>A0A501WER7</accession>
<gene>
    <name evidence="3" type="ORF">FJM51_18855</name>
</gene>
<dbReference type="AlphaFoldDB" id="A0A501WER7"/>
<dbReference type="SUPFAM" id="SSF46785">
    <property type="entry name" value="Winged helix' DNA-binding domain"/>
    <property type="match status" value="1"/>
</dbReference>
<feature type="domain" description="HTH marR-type" evidence="2">
    <location>
        <begin position="43"/>
        <end position="176"/>
    </location>
</feature>
<protein>
    <submittedName>
        <fullName evidence="3">MarR family transcriptional regulator</fullName>
    </submittedName>
</protein>
<keyword evidence="4" id="KW-1185">Reference proteome</keyword>
<proteinExistence type="predicted"/>
<dbReference type="InterPro" id="IPR036390">
    <property type="entry name" value="WH_DNA-bd_sf"/>
</dbReference>
<dbReference type="PANTHER" id="PTHR33164:SF95">
    <property type="entry name" value="TRANSCRIPTIONAL REGULATOR"/>
    <property type="match status" value="1"/>
</dbReference>
<dbReference type="InterPro" id="IPR039422">
    <property type="entry name" value="MarR/SlyA-like"/>
</dbReference>
<evidence type="ECO:0000259" key="2">
    <source>
        <dbReference type="PROSITE" id="PS50995"/>
    </source>
</evidence>
<evidence type="ECO:0000313" key="3">
    <source>
        <dbReference type="EMBL" id="TPE48079.1"/>
    </source>
</evidence>
<dbReference type="InterPro" id="IPR000835">
    <property type="entry name" value="HTH_MarR-typ"/>
</dbReference>
<name>A0A501WER7_9RHOB</name>
<sequence>MQNPYNKFIYDMFSYDMGLLPMTSEDRPELRESNCPEALVPMRARVPGHLARRFHRVHVSMLGEALRPVGLDAAAYGMLVSIGRSPGMRQRALAEARGLDPASAGQIIDALQNRGLVRRCPDPNDRRAWLLELTDEGRKTRERAAPLALGAQARMLRVLSEQEVSQLADLMARVIEANADHDRPGAGRRKPARKAEERIG</sequence>
<evidence type="ECO:0000256" key="1">
    <source>
        <dbReference type="SAM" id="MobiDB-lite"/>
    </source>
</evidence>
<comment type="caution">
    <text evidence="3">The sequence shown here is derived from an EMBL/GenBank/DDBJ whole genome shotgun (WGS) entry which is preliminary data.</text>
</comment>
<dbReference type="Pfam" id="PF12802">
    <property type="entry name" value="MarR_2"/>
    <property type="match status" value="1"/>
</dbReference>
<dbReference type="OrthoDB" id="7349109at2"/>
<dbReference type="SMART" id="SM00347">
    <property type="entry name" value="HTH_MARR"/>
    <property type="match status" value="1"/>
</dbReference>
<dbReference type="PROSITE" id="PS50995">
    <property type="entry name" value="HTH_MARR_2"/>
    <property type="match status" value="1"/>
</dbReference>
<feature type="region of interest" description="Disordered" evidence="1">
    <location>
        <begin position="179"/>
        <end position="200"/>
    </location>
</feature>
<dbReference type="EMBL" id="VFRP01000025">
    <property type="protein sequence ID" value="TPE48079.1"/>
    <property type="molecule type" value="Genomic_DNA"/>
</dbReference>
<reference evidence="3 4" key="1">
    <citation type="submission" date="2019-06" db="EMBL/GenBank/DDBJ databases">
        <title>A novel bacterium of genus Amaricoccus, isolated from marine sediment.</title>
        <authorList>
            <person name="Huang H."/>
            <person name="Mo K."/>
            <person name="Hu Y."/>
        </authorList>
    </citation>
    <scope>NUCLEOTIDE SEQUENCE [LARGE SCALE GENOMIC DNA]</scope>
    <source>
        <strain evidence="3 4">HB172011</strain>
    </source>
</reference>
<dbReference type="GO" id="GO:0003700">
    <property type="term" value="F:DNA-binding transcription factor activity"/>
    <property type="evidence" value="ECO:0007669"/>
    <property type="project" value="InterPro"/>
</dbReference>
<dbReference type="InterPro" id="IPR036388">
    <property type="entry name" value="WH-like_DNA-bd_sf"/>
</dbReference>
<organism evidence="3 4">
    <name type="scientific">Amaricoccus solimangrovi</name>
    <dbReference type="NCBI Taxonomy" id="2589815"/>
    <lineage>
        <taxon>Bacteria</taxon>
        <taxon>Pseudomonadati</taxon>
        <taxon>Pseudomonadota</taxon>
        <taxon>Alphaproteobacteria</taxon>
        <taxon>Rhodobacterales</taxon>
        <taxon>Paracoccaceae</taxon>
        <taxon>Amaricoccus</taxon>
    </lineage>
</organism>
<evidence type="ECO:0000313" key="4">
    <source>
        <dbReference type="Proteomes" id="UP000319255"/>
    </source>
</evidence>
<dbReference type="Gene3D" id="1.10.10.10">
    <property type="entry name" value="Winged helix-like DNA-binding domain superfamily/Winged helix DNA-binding domain"/>
    <property type="match status" value="1"/>
</dbReference>
<dbReference type="PANTHER" id="PTHR33164">
    <property type="entry name" value="TRANSCRIPTIONAL REGULATOR, MARR FAMILY"/>
    <property type="match status" value="1"/>
</dbReference>